<comment type="caution">
    <text evidence="1">The sequence shown here is derived from an EMBL/GenBank/DDBJ whole genome shotgun (WGS) entry which is preliminary data.</text>
</comment>
<accession>A0ABU1XPS6</accession>
<evidence type="ECO:0000313" key="2">
    <source>
        <dbReference type="Proteomes" id="UP001251217"/>
    </source>
</evidence>
<dbReference type="InterPro" id="IPR009923">
    <property type="entry name" value="Dodecin"/>
</dbReference>
<dbReference type="EMBL" id="JAVDWW010000013">
    <property type="protein sequence ID" value="MDR7172566.1"/>
    <property type="molecule type" value="Genomic_DNA"/>
</dbReference>
<dbReference type="InterPro" id="IPR036694">
    <property type="entry name" value="Dodecin-like_sf"/>
</dbReference>
<dbReference type="SUPFAM" id="SSF89807">
    <property type="entry name" value="Dodecin-like"/>
    <property type="match status" value="1"/>
</dbReference>
<dbReference type="InterPro" id="IPR025543">
    <property type="entry name" value="Dodecin-like"/>
</dbReference>
<protein>
    <submittedName>
        <fullName evidence="1">Flavin-binding protein dodecin</fullName>
    </submittedName>
</protein>
<evidence type="ECO:0000313" key="1">
    <source>
        <dbReference type="EMBL" id="MDR7172566.1"/>
    </source>
</evidence>
<dbReference type="Proteomes" id="UP001251217">
    <property type="component" value="Unassembled WGS sequence"/>
</dbReference>
<dbReference type="Pfam" id="PF07311">
    <property type="entry name" value="Dodecin"/>
    <property type="match status" value="1"/>
</dbReference>
<proteinExistence type="predicted"/>
<organism evidence="1 2">
    <name type="scientific">Nocardia kruczakiae</name>
    <dbReference type="NCBI Taxonomy" id="261477"/>
    <lineage>
        <taxon>Bacteria</taxon>
        <taxon>Bacillati</taxon>
        <taxon>Actinomycetota</taxon>
        <taxon>Actinomycetes</taxon>
        <taxon>Mycobacteriales</taxon>
        <taxon>Nocardiaceae</taxon>
        <taxon>Nocardia</taxon>
    </lineage>
</organism>
<dbReference type="Gene3D" id="3.30.1660.10">
    <property type="entry name" value="Flavin-binding protein dodecin"/>
    <property type="match status" value="1"/>
</dbReference>
<dbReference type="RefSeq" id="WP_310407528.1">
    <property type="nucleotide sequence ID" value="NZ_JAVDWW010000013.1"/>
</dbReference>
<reference evidence="1 2" key="1">
    <citation type="submission" date="2023-07" db="EMBL/GenBank/DDBJ databases">
        <title>Sorghum-associated microbial communities from plants grown in Nebraska, USA.</title>
        <authorList>
            <person name="Schachtman D."/>
        </authorList>
    </citation>
    <scope>NUCLEOTIDE SEQUENCE [LARGE SCALE GENOMIC DNA]</scope>
    <source>
        <strain evidence="1 2">4272</strain>
    </source>
</reference>
<keyword evidence="2" id="KW-1185">Reference proteome</keyword>
<gene>
    <name evidence="1" type="ORF">J2W56_006331</name>
</gene>
<name>A0ABU1XPS6_9NOCA</name>
<sequence>MVGLSRAARTTRNLDWFEVESVRGYRDADTVAYYQVTMNLFVGVVDSEADL</sequence>